<reference evidence="7 8" key="1">
    <citation type="submission" date="2016-10" db="EMBL/GenBank/DDBJ databases">
        <authorList>
            <person name="de Groot N.N."/>
        </authorList>
    </citation>
    <scope>NUCLEOTIDE SEQUENCE [LARGE SCALE GENOMIC DNA]</scope>
    <source>
        <strain evidence="7 8">DSM 7343</strain>
    </source>
</reference>
<keyword evidence="6" id="KW-0814">Transposable element</keyword>
<dbReference type="Proteomes" id="UP000199409">
    <property type="component" value="Unassembled WGS sequence"/>
</dbReference>
<keyword evidence="4 6" id="KW-0238">DNA-binding</keyword>
<keyword evidence="3 6" id="KW-0815">Transposition</keyword>
<keyword evidence="5 6" id="KW-0233">DNA recombination</keyword>
<dbReference type="PANTHER" id="PTHR33217:SF5">
    <property type="entry name" value="MUTATOR FAMILY TRANSPOSASE"/>
    <property type="match status" value="1"/>
</dbReference>
<evidence type="ECO:0000256" key="5">
    <source>
        <dbReference type="ARBA" id="ARBA00023172"/>
    </source>
</evidence>
<dbReference type="EMBL" id="FNQN01000005">
    <property type="protein sequence ID" value="SEA34300.1"/>
    <property type="molecule type" value="Genomic_DNA"/>
</dbReference>
<dbReference type="InterPro" id="IPR001207">
    <property type="entry name" value="Transposase_mutator"/>
</dbReference>
<comment type="function">
    <text evidence="1 6">Required for the transposition of the insertion element.</text>
</comment>
<dbReference type="PANTHER" id="PTHR33217">
    <property type="entry name" value="TRANSPOSASE FOR INSERTION SEQUENCE ELEMENT IS1081"/>
    <property type="match status" value="1"/>
</dbReference>
<dbReference type="GO" id="GO:0003677">
    <property type="term" value="F:DNA binding"/>
    <property type="evidence" value="ECO:0007669"/>
    <property type="project" value="UniProtKB-UniRule"/>
</dbReference>
<proteinExistence type="inferred from homology"/>
<evidence type="ECO:0000256" key="2">
    <source>
        <dbReference type="ARBA" id="ARBA00010961"/>
    </source>
</evidence>
<protein>
    <recommendedName>
        <fullName evidence="6">Mutator family transposase</fullName>
    </recommendedName>
</protein>
<keyword evidence="8" id="KW-1185">Reference proteome</keyword>
<evidence type="ECO:0000313" key="7">
    <source>
        <dbReference type="EMBL" id="SEA34300.1"/>
    </source>
</evidence>
<dbReference type="Pfam" id="PF00872">
    <property type="entry name" value="Transposase_mut"/>
    <property type="match status" value="1"/>
</dbReference>
<dbReference type="GO" id="GO:0006313">
    <property type="term" value="P:DNA transposition"/>
    <property type="evidence" value="ECO:0007669"/>
    <property type="project" value="UniProtKB-UniRule"/>
</dbReference>
<evidence type="ECO:0000313" key="8">
    <source>
        <dbReference type="Proteomes" id="UP000199409"/>
    </source>
</evidence>
<dbReference type="GO" id="GO:0004803">
    <property type="term" value="F:transposase activity"/>
    <property type="evidence" value="ECO:0007669"/>
    <property type="project" value="UniProtKB-UniRule"/>
</dbReference>
<dbReference type="PROSITE" id="PS01007">
    <property type="entry name" value="TRANSPOSASE_MUTATOR"/>
    <property type="match status" value="1"/>
</dbReference>
<sequence>MTELKNRGVKDIFVACVDELKGFPKAIETVFPETQVQLCMLHMVRHCLNYVLWKQCKDVATDLKSICSAVNLEEAEYHLELF</sequence>
<gene>
    <name evidence="7" type="ORF">SAMN05660420_01800</name>
</gene>
<evidence type="ECO:0000256" key="1">
    <source>
        <dbReference type="ARBA" id="ARBA00002190"/>
    </source>
</evidence>
<organism evidence="7 8">
    <name type="scientific">Desulfuromusa kysingii</name>
    <dbReference type="NCBI Taxonomy" id="37625"/>
    <lineage>
        <taxon>Bacteria</taxon>
        <taxon>Pseudomonadati</taxon>
        <taxon>Thermodesulfobacteriota</taxon>
        <taxon>Desulfuromonadia</taxon>
        <taxon>Desulfuromonadales</taxon>
        <taxon>Geopsychrobacteraceae</taxon>
        <taxon>Desulfuromusa</taxon>
    </lineage>
</organism>
<dbReference type="STRING" id="37625.SAMN05660420_01800"/>
<evidence type="ECO:0000256" key="6">
    <source>
        <dbReference type="RuleBase" id="RU365089"/>
    </source>
</evidence>
<comment type="similarity">
    <text evidence="2 6">Belongs to the transposase mutator family.</text>
</comment>
<evidence type="ECO:0000256" key="3">
    <source>
        <dbReference type="ARBA" id="ARBA00022578"/>
    </source>
</evidence>
<dbReference type="AlphaFoldDB" id="A0A1H4AEF8"/>
<name>A0A1H4AEF8_9BACT</name>
<evidence type="ECO:0000256" key="4">
    <source>
        <dbReference type="ARBA" id="ARBA00023125"/>
    </source>
</evidence>
<accession>A0A1H4AEF8</accession>